<dbReference type="GO" id="GO:0005524">
    <property type="term" value="F:ATP binding"/>
    <property type="evidence" value="ECO:0007669"/>
    <property type="project" value="UniProtKB-KW"/>
</dbReference>
<proteinExistence type="inferred from homology"/>
<organism evidence="19 20">
    <name type="scientific">Plasmopara halstedii</name>
    <name type="common">Downy mildew of sunflower</name>
    <dbReference type="NCBI Taxonomy" id="4781"/>
    <lineage>
        <taxon>Eukaryota</taxon>
        <taxon>Sar</taxon>
        <taxon>Stramenopiles</taxon>
        <taxon>Oomycota</taxon>
        <taxon>Peronosporomycetes</taxon>
        <taxon>Peronosporales</taxon>
        <taxon>Peronosporaceae</taxon>
        <taxon>Plasmopara</taxon>
    </lineage>
</organism>
<dbReference type="PROSITE" id="PS00455">
    <property type="entry name" value="AMP_BINDING"/>
    <property type="match status" value="1"/>
</dbReference>
<evidence type="ECO:0000259" key="18">
    <source>
        <dbReference type="Pfam" id="PF00501"/>
    </source>
</evidence>
<feature type="domain" description="AMP-dependent synthetase/ligase" evidence="18">
    <location>
        <begin position="95"/>
        <end position="473"/>
    </location>
</feature>
<keyword evidence="9" id="KW-1133">Transmembrane helix</keyword>
<dbReference type="GeneID" id="36402655"/>
<protein>
    <recommendedName>
        <fullName evidence="16">Very long-chain fatty acid transport protein</fullName>
    </recommendedName>
    <alternativeName>
        <fullName evidence="17">Very-long-chain acyl-CoA synthetase</fullName>
    </alternativeName>
</protein>
<comment type="catalytic activity">
    <reaction evidence="14">
        <text>a very long-chain fatty acid + ATP + CoA = a very long-chain fatty acyl-CoA + AMP + diphosphate</text>
        <dbReference type="Rhea" id="RHEA:54536"/>
        <dbReference type="ChEBI" id="CHEBI:30616"/>
        <dbReference type="ChEBI" id="CHEBI:33019"/>
        <dbReference type="ChEBI" id="CHEBI:57287"/>
        <dbReference type="ChEBI" id="CHEBI:58950"/>
        <dbReference type="ChEBI" id="CHEBI:138261"/>
        <dbReference type="ChEBI" id="CHEBI:456215"/>
    </reaction>
</comment>
<dbReference type="GO" id="GO:0044539">
    <property type="term" value="P:long-chain fatty acid import into cell"/>
    <property type="evidence" value="ECO:0007669"/>
    <property type="project" value="TreeGrafter"/>
</dbReference>
<evidence type="ECO:0000256" key="15">
    <source>
        <dbReference type="ARBA" id="ARBA00060276"/>
    </source>
</evidence>
<dbReference type="PANTHER" id="PTHR43107:SF15">
    <property type="entry name" value="FATTY ACID TRANSPORT PROTEIN 3, ISOFORM A"/>
    <property type="match status" value="1"/>
</dbReference>
<keyword evidence="11" id="KW-0472">Membrane</keyword>
<keyword evidence="12" id="KW-0576">Peroxisome</keyword>
<dbReference type="InterPro" id="IPR000873">
    <property type="entry name" value="AMP-dep_synth/lig_dom"/>
</dbReference>
<dbReference type="AlphaFoldDB" id="A0A0P1B6U7"/>
<evidence type="ECO:0000256" key="2">
    <source>
        <dbReference type="ARBA" id="ARBA00006432"/>
    </source>
</evidence>
<evidence type="ECO:0000256" key="10">
    <source>
        <dbReference type="ARBA" id="ARBA00023055"/>
    </source>
</evidence>
<dbReference type="Gene3D" id="3.40.50.12780">
    <property type="entry name" value="N-terminal domain of ligase-like"/>
    <property type="match status" value="1"/>
</dbReference>
<evidence type="ECO:0000256" key="17">
    <source>
        <dbReference type="ARBA" id="ARBA00078285"/>
    </source>
</evidence>
<dbReference type="RefSeq" id="XP_024586229.1">
    <property type="nucleotide sequence ID" value="XM_024721095.1"/>
</dbReference>
<dbReference type="FunFam" id="3.30.300.30:FF:000020">
    <property type="entry name" value="Long-chain fatty acid transporter"/>
    <property type="match status" value="1"/>
</dbReference>
<evidence type="ECO:0000256" key="3">
    <source>
        <dbReference type="ARBA" id="ARBA00022448"/>
    </source>
</evidence>
<evidence type="ECO:0000256" key="8">
    <source>
        <dbReference type="ARBA" id="ARBA00022840"/>
    </source>
</evidence>
<reference evidence="20" key="1">
    <citation type="submission" date="2014-09" db="EMBL/GenBank/DDBJ databases">
        <authorList>
            <person name="Sharma Rahul"/>
            <person name="Thines Marco"/>
        </authorList>
    </citation>
    <scope>NUCLEOTIDE SEQUENCE [LARGE SCALE GENOMIC DNA]</scope>
</reference>
<keyword evidence="6" id="KW-0812">Transmembrane</keyword>
<dbReference type="GO" id="GO:0004467">
    <property type="term" value="F:long-chain fatty acid-CoA ligase activity"/>
    <property type="evidence" value="ECO:0007669"/>
    <property type="project" value="TreeGrafter"/>
</dbReference>
<name>A0A0P1B6U7_PLAHL</name>
<dbReference type="EMBL" id="CCYD01003101">
    <property type="protein sequence ID" value="CEG49860.1"/>
    <property type="molecule type" value="Genomic_DNA"/>
</dbReference>
<dbReference type="InterPro" id="IPR020845">
    <property type="entry name" value="AMP-binding_CS"/>
</dbReference>
<dbReference type="Pfam" id="PF00501">
    <property type="entry name" value="AMP-binding"/>
    <property type="match status" value="1"/>
</dbReference>
<keyword evidence="8" id="KW-0067">ATP-binding</keyword>
<dbReference type="Proteomes" id="UP000054928">
    <property type="component" value="Unassembled WGS sequence"/>
</dbReference>
<evidence type="ECO:0000256" key="1">
    <source>
        <dbReference type="ARBA" id="ARBA00004651"/>
    </source>
</evidence>
<keyword evidence="7" id="KW-0547">Nucleotide-binding</keyword>
<comment type="function">
    <text evidence="15">Acyl-CoA synthetase required for both the import of long chain fatty acids (LCFAs) (C14-C18) and the activation very long chain fatty acids (VLCFAs) (C20-C26) by esterification of the fatty acids into metabolically active CoA-thioesters for subsequent degradation or incorporation into phospholipids. The transport and fatty acyl-CoA synthetase activities are genetically separable and are thus independent activities. Esterifies VLCFAs in the peroxisome matrix. The VLCFAs are actively transported into peroxisomes by a PXA1-PXA2 heterodimeric transporter in the peroxisomal membrane.</text>
</comment>
<dbReference type="GO" id="GO:0005324">
    <property type="term" value="F:long-chain fatty acid transmembrane transporter activity"/>
    <property type="evidence" value="ECO:0007669"/>
    <property type="project" value="TreeGrafter"/>
</dbReference>
<dbReference type="GO" id="GO:0005886">
    <property type="term" value="C:plasma membrane"/>
    <property type="evidence" value="ECO:0007669"/>
    <property type="project" value="UniProtKB-SubCell"/>
</dbReference>
<dbReference type="FunFam" id="3.40.50.12780:FF:000019">
    <property type="entry name" value="Long-chain fatty acid transporter"/>
    <property type="match status" value="1"/>
</dbReference>
<keyword evidence="20" id="KW-1185">Reference proteome</keyword>
<keyword evidence="10" id="KW-0445">Lipid transport</keyword>
<dbReference type="Gene3D" id="3.30.300.30">
    <property type="match status" value="1"/>
</dbReference>
<dbReference type="SUPFAM" id="SSF56801">
    <property type="entry name" value="Acetyl-CoA synthetase-like"/>
    <property type="match status" value="1"/>
</dbReference>
<evidence type="ECO:0000256" key="11">
    <source>
        <dbReference type="ARBA" id="ARBA00023136"/>
    </source>
</evidence>
<dbReference type="STRING" id="4781.A0A0P1B6U7"/>
<keyword evidence="5" id="KW-0436">Ligase</keyword>
<comment type="subcellular location">
    <subcellularLocation>
        <location evidence="1">Cell membrane</location>
        <topology evidence="1">Multi-pass membrane protein</topology>
    </subcellularLocation>
    <subcellularLocation>
        <location evidence="13">Peroxisome membrane</location>
    </subcellularLocation>
</comment>
<evidence type="ECO:0000256" key="13">
    <source>
        <dbReference type="ARBA" id="ARBA00046271"/>
    </source>
</evidence>
<dbReference type="OrthoDB" id="288590at2759"/>
<comment type="similarity">
    <text evidence="2">Belongs to the ATP-dependent AMP-binding enzyme family.</text>
</comment>
<evidence type="ECO:0000256" key="6">
    <source>
        <dbReference type="ARBA" id="ARBA00022692"/>
    </source>
</evidence>
<evidence type="ECO:0000256" key="14">
    <source>
        <dbReference type="ARBA" id="ARBA00051585"/>
    </source>
</evidence>
<evidence type="ECO:0000256" key="9">
    <source>
        <dbReference type="ARBA" id="ARBA00022989"/>
    </source>
</evidence>
<accession>A0A0P1B6U7</accession>
<keyword evidence="4" id="KW-1003">Cell membrane</keyword>
<dbReference type="GO" id="GO:0005778">
    <property type="term" value="C:peroxisomal membrane"/>
    <property type="evidence" value="ECO:0007669"/>
    <property type="project" value="UniProtKB-SubCell"/>
</dbReference>
<evidence type="ECO:0000256" key="12">
    <source>
        <dbReference type="ARBA" id="ARBA00023140"/>
    </source>
</evidence>
<keyword evidence="3" id="KW-0813">Transport</keyword>
<evidence type="ECO:0000256" key="7">
    <source>
        <dbReference type="ARBA" id="ARBA00022741"/>
    </source>
</evidence>
<dbReference type="NCBIfam" id="NF006134">
    <property type="entry name" value="PRK08279.1"/>
    <property type="match status" value="1"/>
</dbReference>
<dbReference type="InterPro" id="IPR045851">
    <property type="entry name" value="AMP-bd_C_sf"/>
</dbReference>
<sequence length="666" mass="75283">MSDLIPKDAFSSVTDALAIVSDAVCNASLVSNTLSALPFSNSTKFLAVAGVAAFGYYVDQKLLISSDLYHSGMQALALLQAKRYAWNGHLVPDLFEQSVEKWPHKPCIQLGRRILSFQDVDHAANRVAHWSQKQGIKRGETVALMMENRPEFIIVWLGLAKVGIVTALLNTHLQPDGLVHCTRIADTKWMIVGEELVEKVADVVNRMKEMKFYIYGDGSLTSQKAATYFSQACSLDVELLKMTTERPCTKVRRELLTSDVVLLIYTSGTTGFPKAARVNHFSLILRSLVFKYSMHLTINDRLYCALPLYHTSGGTLAVGLMLFSGATLCLSRRFSTTKFWDEVRAYNCTVIQYIGEMCRYLMNAPMKPNDKQNHVRAAFGNGLRPDIWAPFQERFGIPSVYEFYGSTEGPMGLLNACTTKADQGHLGQRGYLTNLITGVAIVKYDVDKDDYIRSKNGFLQQCEVNEPGELLVKVNKKDPARGFQGYYKNPNESNQKVLTNVFRKGDMYFRTGDLFKEDERHCWHFVDRVGDTFRWKGENVATNEVAETISKFPGIEEICIYGVQVPGTDGRACMAAMVFDDKLFKWMEFSKFVKQQLPSYAIPLFLRQVKTISVTGTMKQEKAKLRKEGMDPSKICDRLWVYHRVKGTYEPLTSDMYHNVITNSRL</sequence>
<dbReference type="OMA" id="VWRQFLD"/>
<evidence type="ECO:0000313" key="19">
    <source>
        <dbReference type="EMBL" id="CEG49860.1"/>
    </source>
</evidence>
<dbReference type="PANTHER" id="PTHR43107">
    <property type="entry name" value="LONG-CHAIN FATTY ACID TRANSPORT PROTEIN"/>
    <property type="match status" value="1"/>
</dbReference>
<evidence type="ECO:0000256" key="16">
    <source>
        <dbReference type="ARBA" id="ARBA00068795"/>
    </source>
</evidence>
<evidence type="ECO:0000256" key="5">
    <source>
        <dbReference type="ARBA" id="ARBA00022598"/>
    </source>
</evidence>
<evidence type="ECO:0000313" key="20">
    <source>
        <dbReference type="Proteomes" id="UP000054928"/>
    </source>
</evidence>
<evidence type="ECO:0000256" key="4">
    <source>
        <dbReference type="ARBA" id="ARBA00022475"/>
    </source>
</evidence>
<dbReference type="InterPro" id="IPR042099">
    <property type="entry name" value="ANL_N_sf"/>
</dbReference>